<dbReference type="GO" id="GO:0004674">
    <property type="term" value="F:protein serine/threonine kinase activity"/>
    <property type="evidence" value="ECO:0007669"/>
    <property type="project" value="TreeGrafter"/>
</dbReference>
<dbReference type="Proteomes" id="UP000316181">
    <property type="component" value="Unassembled WGS sequence"/>
</dbReference>
<feature type="transmembrane region" description="Helical" evidence="6">
    <location>
        <begin position="488"/>
        <end position="507"/>
    </location>
</feature>
<feature type="binding site" evidence="5">
    <location>
        <position position="43"/>
    </location>
    <ligand>
        <name>ATP</name>
        <dbReference type="ChEBI" id="CHEBI:30616"/>
    </ligand>
</feature>
<keyword evidence="3 8" id="KW-0418">Kinase</keyword>
<proteinExistence type="predicted"/>
<dbReference type="EMBL" id="VFNV01000001">
    <property type="protein sequence ID" value="TQK76333.1"/>
    <property type="molecule type" value="Genomic_DNA"/>
</dbReference>
<evidence type="ECO:0000256" key="2">
    <source>
        <dbReference type="ARBA" id="ARBA00022741"/>
    </source>
</evidence>
<dbReference type="PANTHER" id="PTHR43289">
    <property type="entry name" value="MITOGEN-ACTIVATED PROTEIN KINASE KINASE KINASE 20-RELATED"/>
    <property type="match status" value="1"/>
</dbReference>
<evidence type="ECO:0000313" key="8">
    <source>
        <dbReference type="EMBL" id="TQK76333.1"/>
    </source>
</evidence>
<dbReference type="CDD" id="cd14014">
    <property type="entry name" value="STKc_PknB_like"/>
    <property type="match status" value="1"/>
</dbReference>
<feature type="domain" description="Protein kinase" evidence="7">
    <location>
        <begin position="15"/>
        <end position="268"/>
    </location>
</feature>
<keyword evidence="4 5" id="KW-0067">ATP-binding</keyword>
<dbReference type="OrthoDB" id="9762169at2"/>
<evidence type="ECO:0000256" key="5">
    <source>
        <dbReference type="PROSITE-ProRule" id="PRU10141"/>
    </source>
</evidence>
<name>A0A542SNZ8_9MICO</name>
<evidence type="ECO:0000256" key="4">
    <source>
        <dbReference type="ARBA" id="ARBA00022840"/>
    </source>
</evidence>
<reference evidence="8 9" key="1">
    <citation type="submission" date="2019-06" db="EMBL/GenBank/DDBJ databases">
        <title>Sequencing the genomes of 1000 actinobacteria strains.</title>
        <authorList>
            <person name="Klenk H.-P."/>
        </authorList>
    </citation>
    <scope>NUCLEOTIDE SEQUENCE [LARGE SCALE GENOMIC DNA]</scope>
    <source>
        <strain evidence="8 9">DSM 10596</strain>
    </source>
</reference>
<evidence type="ECO:0000256" key="3">
    <source>
        <dbReference type="ARBA" id="ARBA00022777"/>
    </source>
</evidence>
<dbReference type="Gene3D" id="3.30.200.20">
    <property type="entry name" value="Phosphorylase Kinase, domain 1"/>
    <property type="match status" value="1"/>
</dbReference>
<dbReference type="InterPro" id="IPR017441">
    <property type="entry name" value="Protein_kinase_ATP_BS"/>
</dbReference>
<dbReference type="SUPFAM" id="SSF56112">
    <property type="entry name" value="Protein kinase-like (PK-like)"/>
    <property type="match status" value="1"/>
</dbReference>
<keyword evidence="6" id="KW-1133">Transmembrane helix</keyword>
<dbReference type="InterPro" id="IPR008271">
    <property type="entry name" value="Ser/Thr_kinase_AS"/>
</dbReference>
<keyword evidence="6" id="KW-0472">Membrane</keyword>
<dbReference type="GO" id="GO:0005524">
    <property type="term" value="F:ATP binding"/>
    <property type="evidence" value="ECO:0007669"/>
    <property type="project" value="UniProtKB-UniRule"/>
</dbReference>
<organism evidence="8 9">
    <name type="scientific">Rarobacter incanus</name>
    <dbReference type="NCBI Taxonomy" id="153494"/>
    <lineage>
        <taxon>Bacteria</taxon>
        <taxon>Bacillati</taxon>
        <taxon>Actinomycetota</taxon>
        <taxon>Actinomycetes</taxon>
        <taxon>Micrococcales</taxon>
        <taxon>Rarobacteraceae</taxon>
        <taxon>Rarobacter</taxon>
    </lineage>
</organism>
<sequence>MERVGLAPGTMIGGYRILAPLGSGAMGAVYRARDADGMEVAMKTLHPSVIADAEARQRLQREIKVLSRIRHHGVARVIDAEADGDEMFIVTELIEGPTLEEEIDAGGKLGAEDLFNLADQLYEALTAVHAAGVIHRDLKASNVLISAHGPVLIDFGIAQAVGDARVTRTGLVMGTPAYLAPELVEGAEPSMATDWWGWAAMIAFAATGRPPFGVRPIDAVLARARSGQVDLAGLGPRTARALLGALNPHPDERTPPGVVVEQLRLAWLQGDPAVLPADAATSVVDAGAATAVISPTSAPSPVGAAAAPPGAGQSAPGVIAGGDTRVMAAASAGLAAVDPGAAASAGDDGGAEADADLVDEPAEFYVRPTVAHRTWATLALGVPLLVAAASWPGPVLIVFGIAWLVFRLVGVVFDSVHSRREARGGISGSDGVVQGLLAPWLAIRALVGAVPAVLVTIAGLLPTGGLAWWMLDNHKVVVGAGPDSDPQAYQWVLLGSAVVVFVLMWFGPLTGLTRLGARIVVNKVIPRGWGTATAWVVSALVTFILWQLMVSSHVPVWAPFPGPPHLVW</sequence>
<keyword evidence="6" id="KW-0812">Transmembrane</keyword>
<evidence type="ECO:0000313" key="9">
    <source>
        <dbReference type="Proteomes" id="UP000316181"/>
    </source>
</evidence>
<dbReference type="InterPro" id="IPR011009">
    <property type="entry name" value="Kinase-like_dom_sf"/>
</dbReference>
<dbReference type="Gene3D" id="1.10.510.10">
    <property type="entry name" value="Transferase(Phosphotransferase) domain 1"/>
    <property type="match status" value="1"/>
</dbReference>
<evidence type="ECO:0000256" key="1">
    <source>
        <dbReference type="ARBA" id="ARBA00022679"/>
    </source>
</evidence>
<dbReference type="AlphaFoldDB" id="A0A542SNZ8"/>
<keyword evidence="9" id="KW-1185">Reference proteome</keyword>
<dbReference type="PROSITE" id="PS00108">
    <property type="entry name" value="PROTEIN_KINASE_ST"/>
    <property type="match status" value="1"/>
</dbReference>
<keyword evidence="2 5" id="KW-0547">Nucleotide-binding</keyword>
<dbReference type="RefSeq" id="WP_142111627.1">
    <property type="nucleotide sequence ID" value="NZ_BAAATB010000002.1"/>
</dbReference>
<dbReference type="SMART" id="SM00220">
    <property type="entry name" value="S_TKc"/>
    <property type="match status" value="1"/>
</dbReference>
<evidence type="ECO:0000256" key="6">
    <source>
        <dbReference type="SAM" id="Phobius"/>
    </source>
</evidence>
<dbReference type="PROSITE" id="PS00107">
    <property type="entry name" value="PROTEIN_KINASE_ATP"/>
    <property type="match status" value="1"/>
</dbReference>
<feature type="transmembrane region" description="Helical" evidence="6">
    <location>
        <begin position="528"/>
        <end position="549"/>
    </location>
</feature>
<dbReference type="PANTHER" id="PTHR43289:SF34">
    <property type="entry name" value="SERINE_THREONINE-PROTEIN KINASE YBDM-RELATED"/>
    <property type="match status" value="1"/>
</dbReference>
<evidence type="ECO:0000259" key="7">
    <source>
        <dbReference type="PROSITE" id="PS50011"/>
    </source>
</evidence>
<gene>
    <name evidence="8" type="ORF">FB389_1001</name>
</gene>
<feature type="transmembrane region" description="Helical" evidence="6">
    <location>
        <begin position="391"/>
        <end position="413"/>
    </location>
</feature>
<protein>
    <submittedName>
        <fullName evidence="8">Protein kinase-like protein</fullName>
    </submittedName>
</protein>
<feature type="transmembrane region" description="Helical" evidence="6">
    <location>
        <begin position="445"/>
        <end position="468"/>
    </location>
</feature>
<dbReference type="Pfam" id="PF00069">
    <property type="entry name" value="Pkinase"/>
    <property type="match status" value="1"/>
</dbReference>
<accession>A0A542SNZ8</accession>
<dbReference type="InterPro" id="IPR000719">
    <property type="entry name" value="Prot_kinase_dom"/>
</dbReference>
<dbReference type="PROSITE" id="PS50011">
    <property type="entry name" value="PROTEIN_KINASE_DOM"/>
    <property type="match status" value="1"/>
</dbReference>
<comment type="caution">
    <text evidence="8">The sequence shown here is derived from an EMBL/GenBank/DDBJ whole genome shotgun (WGS) entry which is preliminary data.</text>
</comment>
<keyword evidence="1" id="KW-0808">Transferase</keyword>